<evidence type="ECO:0000313" key="3">
    <source>
        <dbReference type="Proteomes" id="UP001332243"/>
    </source>
</evidence>
<dbReference type="EMBL" id="JAZGQK010000021">
    <property type="protein sequence ID" value="MEE6261668.1"/>
    <property type="molecule type" value="Genomic_DNA"/>
</dbReference>
<dbReference type="RefSeq" id="WP_331216746.1">
    <property type="nucleotide sequence ID" value="NZ_JAZGQK010000021.1"/>
</dbReference>
<dbReference type="Proteomes" id="UP001332243">
    <property type="component" value="Unassembled WGS sequence"/>
</dbReference>
<accession>A0ABU7RYR8</accession>
<name>A0ABU7RYR8_9ACTN</name>
<reference evidence="2 3" key="1">
    <citation type="submission" date="2024-01" db="EMBL/GenBank/DDBJ databases">
        <title>Genome insights into Plantactinospora sonchi sp. nov.</title>
        <authorList>
            <person name="Wang L."/>
        </authorList>
    </citation>
    <scope>NUCLEOTIDE SEQUENCE [LARGE SCALE GENOMIC DNA]</scope>
    <source>
        <strain evidence="2 3">NEAU-QY2</strain>
    </source>
</reference>
<keyword evidence="3" id="KW-1185">Reference proteome</keyword>
<evidence type="ECO:0000256" key="1">
    <source>
        <dbReference type="SAM" id="MobiDB-lite"/>
    </source>
</evidence>
<protein>
    <submittedName>
        <fullName evidence="2">Uncharacterized protein</fullName>
    </submittedName>
</protein>
<proteinExistence type="predicted"/>
<feature type="compositionally biased region" description="Polar residues" evidence="1">
    <location>
        <begin position="284"/>
        <end position="299"/>
    </location>
</feature>
<sequence length="299" mass="32195">MPLSLTSAAALVRTDRLPPVPDDDRDAIQRDILRPFGVRPDPDRLARAANVGFAELAENLLRELPTNSPDLLIFAYGIPDPSSLKHVTPYVNHLLGDRSHSFAISEQGLRAPYTALKVADAYARSGRCGSLALFVCEQNSLPYHDPFVEDHGLTNSAALLLFGQGHGDGYQFAGAPPPSATHRLGRLLGSMAARSDPASTLVVAGPWVDPDVLAATWLPTHRVGAGTYCTGVWLELARAHLTWATEYRTIVLCDTDPRTGQSQTALLRRPSSTERAGRTAARQHPTTAPTSASTREPAP</sequence>
<dbReference type="SUPFAM" id="SSF53901">
    <property type="entry name" value="Thiolase-like"/>
    <property type="match status" value="1"/>
</dbReference>
<comment type="caution">
    <text evidence="2">The sequence shown here is derived from an EMBL/GenBank/DDBJ whole genome shotgun (WGS) entry which is preliminary data.</text>
</comment>
<dbReference type="InterPro" id="IPR016039">
    <property type="entry name" value="Thiolase-like"/>
</dbReference>
<organism evidence="2 3">
    <name type="scientific">Plantactinospora sonchi</name>
    <dbReference type="NCBI Taxonomy" id="1544735"/>
    <lineage>
        <taxon>Bacteria</taxon>
        <taxon>Bacillati</taxon>
        <taxon>Actinomycetota</taxon>
        <taxon>Actinomycetes</taxon>
        <taxon>Micromonosporales</taxon>
        <taxon>Micromonosporaceae</taxon>
        <taxon>Plantactinospora</taxon>
    </lineage>
</organism>
<feature type="region of interest" description="Disordered" evidence="1">
    <location>
        <begin position="260"/>
        <end position="299"/>
    </location>
</feature>
<gene>
    <name evidence="2" type="ORF">V1633_24600</name>
</gene>
<evidence type="ECO:0000313" key="2">
    <source>
        <dbReference type="EMBL" id="MEE6261668.1"/>
    </source>
</evidence>